<name>A0A0B1SMN5_OESDE</name>
<dbReference type="AlphaFoldDB" id="A0A0B1SMN5"/>
<proteinExistence type="predicted"/>
<keyword evidence="2" id="KW-0732">Signal</keyword>
<dbReference type="SUPFAM" id="SSF52058">
    <property type="entry name" value="L domain-like"/>
    <property type="match status" value="1"/>
</dbReference>
<evidence type="ECO:0000313" key="4">
    <source>
        <dbReference type="EMBL" id="KHJ86174.1"/>
    </source>
</evidence>
<keyword evidence="5" id="KW-1185">Reference proteome</keyword>
<dbReference type="InterPro" id="IPR025875">
    <property type="entry name" value="Leu-rich_rpt_4"/>
</dbReference>
<evidence type="ECO:0000256" key="1">
    <source>
        <dbReference type="ARBA" id="ARBA00022614"/>
    </source>
</evidence>
<dbReference type="Gene3D" id="3.80.10.10">
    <property type="entry name" value="Ribonuclease Inhibitor"/>
    <property type="match status" value="1"/>
</dbReference>
<dbReference type="SMART" id="SM00369">
    <property type="entry name" value="LRR_TYP"/>
    <property type="match status" value="4"/>
</dbReference>
<dbReference type="InterPro" id="IPR001611">
    <property type="entry name" value="Leu-rich_rpt"/>
</dbReference>
<dbReference type="GO" id="GO:0005886">
    <property type="term" value="C:plasma membrane"/>
    <property type="evidence" value="ECO:0007669"/>
    <property type="project" value="TreeGrafter"/>
</dbReference>
<protein>
    <submittedName>
        <fullName evidence="4">Leucine Rich repeat-containing domain protein</fullName>
    </submittedName>
</protein>
<evidence type="ECO:0000256" key="3">
    <source>
        <dbReference type="ARBA" id="ARBA00022737"/>
    </source>
</evidence>
<dbReference type="Pfam" id="PF12799">
    <property type="entry name" value="LRR_4"/>
    <property type="match status" value="1"/>
</dbReference>
<reference evidence="4 5" key="1">
    <citation type="submission" date="2014-03" db="EMBL/GenBank/DDBJ databases">
        <title>Draft genome of the hookworm Oesophagostomum dentatum.</title>
        <authorList>
            <person name="Mitreva M."/>
        </authorList>
    </citation>
    <scope>NUCLEOTIDE SEQUENCE [LARGE SCALE GENOMIC DNA]</scope>
    <source>
        <strain evidence="4 5">OD-Hann</strain>
    </source>
</reference>
<dbReference type="Pfam" id="PF13855">
    <property type="entry name" value="LRR_8"/>
    <property type="match status" value="1"/>
</dbReference>
<dbReference type="PANTHER" id="PTHR24369:SF210">
    <property type="entry name" value="CHAOPTIN-RELATED"/>
    <property type="match status" value="1"/>
</dbReference>
<evidence type="ECO:0000256" key="2">
    <source>
        <dbReference type="ARBA" id="ARBA00022729"/>
    </source>
</evidence>
<dbReference type="Proteomes" id="UP000053660">
    <property type="component" value="Unassembled WGS sequence"/>
</dbReference>
<dbReference type="InterPro" id="IPR003591">
    <property type="entry name" value="Leu-rich_rpt_typical-subtyp"/>
</dbReference>
<evidence type="ECO:0000313" key="5">
    <source>
        <dbReference type="Proteomes" id="UP000053660"/>
    </source>
</evidence>
<gene>
    <name evidence="4" type="ORF">OESDEN_14084</name>
</gene>
<organism evidence="4 5">
    <name type="scientific">Oesophagostomum dentatum</name>
    <name type="common">Nodular worm</name>
    <dbReference type="NCBI Taxonomy" id="61180"/>
    <lineage>
        <taxon>Eukaryota</taxon>
        <taxon>Metazoa</taxon>
        <taxon>Ecdysozoa</taxon>
        <taxon>Nematoda</taxon>
        <taxon>Chromadorea</taxon>
        <taxon>Rhabditida</taxon>
        <taxon>Rhabditina</taxon>
        <taxon>Rhabditomorpha</taxon>
        <taxon>Strongyloidea</taxon>
        <taxon>Strongylidae</taxon>
        <taxon>Oesophagostomum</taxon>
    </lineage>
</organism>
<dbReference type="PANTHER" id="PTHR24369">
    <property type="entry name" value="ANTIGEN BSP, PUTATIVE-RELATED"/>
    <property type="match status" value="1"/>
</dbReference>
<dbReference type="OrthoDB" id="6363818at2759"/>
<dbReference type="PROSITE" id="PS51450">
    <property type="entry name" value="LRR"/>
    <property type="match status" value="2"/>
</dbReference>
<dbReference type="EMBL" id="KN561317">
    <property type="protein sequence ID" value="KHJ86174.1"/>
    <property type="molecule type" value="Genomic_DNA"/>
</dbReference>
<keyword evidence="1" id="KW-0433">Leucine-rich repeat</keyword>
<sequence length="202" mass="23203">MRFHRTCKYVTYANDYAASLSKDLVQIARRSNASNDRRIIPLELERLDLRVNLIENISDYAFDGLSSLQRLSLAGNYIRHLEKDTWIGLGNLEEIDLGWNEIHNLTEDVFSPLAENLTSLNLRHNPLKTIPKTGLKNLRSLFLSECPITNIDAEQLKDYPKLEVRPILLEIILRMSSNHKSFTSFLTRVKNKRSSGTVLASY</sequence>
<dbReference type="InterPro" id="IPR032675">
    <property type="entry name" value="LRR_dom_sf"/>
</dbReference>
<dbReference type="InterPro" id="IPR050541">
    <property type="entry name" value="LRR_TM_domain-containing"/>
</dbReference>
<accession>A0A0B1SMN5</accession>
<keyword evidence="3" id="KW-0677">Repeat</keyword>